<organism evidence="3 4">
    <name type="scientific">Hippolais icterina</name>
    <name type="common">icterine warbler</name>
    <dbReference type="NCBI Taxonomy" id="68497"/>
    <lineage>
        <taxon>Eukaryota</taxon>
        <taxon>Metazoa</taxon>
        <taxon>Chordata</taxon>
        <taxon>Craniata</taxon>
        <taxon>Vertebrata</taxon>
        <taxon>Euteleostomi</taxon>
        <taxon>Archelosauria</taxon>
        <taxon>Archosauria</taxon>
        <taxon>Dinosauria</taxon>
        <taxon>Saurischia</taxon>
        <taxon>Theropoda</taxon>
        <taxon>Coelurosauria</taxon>
        <taxon>Aves</taxon>
        <taxon>Neognathae</taxon>
        <taxon>Neoaves</taxon>
        <taxon>Telluraves</taxon>
        <taxon>Australaves</taxon>
        <taxon>Passeriformes</taxon>
        <taxon>Sylvioidea</taxon>
        <taxon>Sylviidae</taxon>
        <taxon>Acrocephalinae</taxon>
        <taxon>Hippolais</taxon>
    </lineage>
</organism>
<evidence type="ECO:0000313" key="3">
    <source>
        <dbReference type="EMBL" id="NXR54370.1"/>
    </source>
</evidence>
<dbReference type="PANTHER" id="PTHR14581:SF5">
    <property type="entry name" value="PROLINE-RICH PROTEIN 15-LIKE PROTEIN"/>
    <property type="match status" value="1"/>
</dbReference>
<dbReference type="InterPro" id="IPR028237">
    <property type="entry name" value="PRR15"/>
</dbReference>
<dbReference type="AlphaFoldDB" id="A0A7L2M367"/>
<name>A0A7L2M367_9SYLV</name>
<feature type="non-terminal residue" evidence="3">
    <location>
        <position position="65"/>
    </location>
</feature>
<proteinExistence type="inferred from homology"/>
<protein>
    <submittedName>
        <fullName evidence="3">PR15L protein</fullName>
    </submittedName>
</protein>
<evidence type="ECO:0000256" key="1">
    <source>
        <dbReference type="ARBA" id="ARBA00010096"/>
    </source>
</evidence>
<comment type="similarity">
    <text evidence="1">Belongs to the PRR15 family.</text>
</comment>
<feature type="compositionally biased region" description="Basic residues" evidence="2">
    <location>
        <begin position="28"/>
        <end position="43"/>
    </location>
</feature>
<comment type="caution">
    <text evidence="3">The sequence shown here is derived from an EMBL/GenBank/DDBJ whole genome shotgun (WGS) entry which is preliminary data.</text>
</comment>
<evidence type="ECO:0000313" key="4">
    <source>
        <dbReference type="Proteomes" id="UP000527178"/>
    </source>
</evidence>
<dbReference type="PANTHER" id="PTHR14581">
    <property type="match status" value="1"/>
</dbReference>
<reference evidence="3 4" key="1">
    <citation type="submission" date="2019-09" db="EMBL/GenBank/DDBJ databases">
        <title>Bird 10,000 Genomes (B10K) Project - Family phase.</title>
        <authorList>
            <person name="Zhang G."/>
        </authorList>
    </citation>
    <scope>NUCLEOTIDE SEQUENCE [LARGE SCALE GENOMIC DNA]</scope>
    <source>
        <strain evidence="3">B10K-DU-002-18</strain>
        <tissue evidence="3">Muscle</tissue>
    </source>
</reference>
<feature type="non-terminal residue" evidence="3">
    <location>
        <position position="1"/>
    </location>
</feature>
<keyword evidence="4" id="KW-1185">Reference proteome</keyword>
<dbReference type="Pfam" id="PF15321">
    <property type="entry name" value="ATAD4"/>
    <property type="match status" value="1"/>
</dbReference>
<dbReference type="Proteomes" id="UP000527178">
    <property type="component" value="Unassembled WGS sequence"/>
</dbReference>
<dbReference type="EMBL" id="VWYN01023883">
    <property type="protein sequence ID" value="NXR54370.1"/>
    <property type="molecule type" value="Genomic_DNA"/>
</dbReference>
<feature type="region of interest" description="Disordered" evidence="2">
    <location>
        <begin position="24"/>
        <end position="43"/>
    </location>
</feature>
<gene>
    <name evidence="3" type="primary">Prr15l</name>
    <name evidence="3" type="ORF">HIPICT_R08584</name>
</gene>
<evidence type="ECO:0000256" key="2">
    <source>
        <dbReference type="SAM" id="MobiDB-lite"/>
    </source>
</evidence>
<sequence>GDGADGTGPEGSAALAARLEKLMDKGTKGKQLKVSHSGRFREKKKVRATLAEHPQLCGAGERQEQ</sequence>
<accession>A0A7L2M367</accession>